<comment type="caution">
    <text evidence="1">The sequence shown here is derived from an EMBL/GenBank/DDBJ whole genome shotgun (WGS) entry which is preliminary data.</text>
</comment>
<organism evidence="1 2">
    <name type="scientific">Flavobacterium rivuli WB 3.3-2 = DSM 21788</name>
    <dbReference type="NCBI Taxonomy" id="1121895"/>
    <lineage>
        <taxon>Bacteria</taxon>
        <taxon>Pseudomonadati</taxon>
        <taxon>Bacteroidota</taxon>
        <taxon>Flavobacteriia</taxon>
        <taxon>Flavobacteriales</taxon>
        <taxon>Flavobacteriaceae</taxon>
        <taxon>Flavobacterium</taxon>
    </lineage>
</organism>
<keyword evidence="2" id="KW-1185">Reference proteome</keyword>
<proteinExistence type="predicted"/>
<dbReference type="EMBL" id="JRLX01000017">
    <property type="protein sequence ID" value="KGO85729.1"/>
    <property type="molecule type" value="Genomic_DNA"/>
</dbReference>
<evidence type="ECO:0000313" key="1">
    <source>
        <dbReference type="EMBL" id="KGO85729.1"/>
    </source>
</evidence>
<name>A0A0A2M0F6_9FLAO</name>
<evidence type="ECO:0000313" key="2">
    <source>
        <dbReference type="Proteomes" id="UP000030152"/>
    </source>
</evidence>
<sequence length="151" mass="16459">MSDASQLLAAEFELLRADIITAYEASGQQVTGNWADTVKVEVTPNGYSITAANYINGRAPGTPPPSEAIEAWIIKKGIAARLQNNMTVSSLAFLIARKIARYGWKPKQGSNTIIDTVVTPQRIQQILDKVGESYVTDFSSQIINYLKQAAL</sequence>
<dbReference type="AlphaFoldDB" id="A0A0A2M0F6"/>
<dbReference type="OrthoDB" id="1258601at2"/>
<accession>A0A0A2M0F6</accession>
<gene>
    <name evidence="1" type="ORF">Q765_15025</name>
</gene>
<dbReference type="STRING" id="1121895.GCA_000378485_02777"/>
<reference evidence="1 2" key="1">
    <citation type="submission" date="2013-09" db="EMBL/GenBank/DDBJ databases">
        <authorList>
            <person name="Zeng Z."/>
            <person name="Chen C."/>
        </authorList>
    </citation>
    <scope>NUCLEOTIDE SEQUENCE [LARGE SCALE GENOMIC DNA]</scope>
    <source>
        <strain evidence="1 2">WB 3.3-2</strain>
    </source>
</reference>
<dbReference type="RefSeq" id="WP_020213946.1">
    <property type="nucleotide sequence ID" value="NZ_JRLX01000017.1"/>
</dbReference>
<protein>
    <submittedName>
        <fullName evidence="1">Uncharacterized protein</fullName>
    </submittedName>
</protein>
<dbReference type="Proteomes" id="UP000030152">
    <property type="component" value="Unassembled WGS sequence"/>
</dbReference>
<dbReference type="eggNOG" id="ENOG5032KXX">
    <property type="taxonomic scope" value="Bacteria"/>
</dbReference>